<dbReference type="Proteomes" id="UP001062443">
    <property type="component" value="Unassembled WGS sequence"/>
</dbReference>
<dbReference type="RefSeq" id="WP_169802025.1">
    <property type="nucleotide sequence ID" value="NZ_BAQB01000001.1"/>
</dbReference>
<dbReference type="PANTHER" id="PTHR21461">
    <property type="entry name" value="GLYCOSYLTRANSFERASE FAMILY 92 PROTEIN"/>
    <property type="match status" value="1"/>
</dbReference>
<sequence length="475" mass="56079">MLDKYYEEISSYSLMPELVAQNSGVWPAPKYKVSLVACARWETRYISEWLSYHRSIGIDHVYLYCNDDDPIEFYTQIMPFLEGEDPFVTFIHYPKKGLQFQMYFHFNRKYMPETEWFMFLDIDEFFCIRSFEGVHSFLGTFPEDMDALYINWCSFGHNGHKTRPDGSVLLNYTRREDGVTPFTKIIVKSKSFPYREFFWSSVHAIQHDCNSLKKMKIYNVLGENIENYYASFPESAWSFLHQENRRQTLLNKAFIAHYNIKSDEDFDLRVRRGLAGDYAAEKMWGEKTEEERAIHHKYTNAVEDFCLYNYWKDYLTKKAWSASPFPPTRWPLISSGCSVTQSSTVHHCTPEEDAAKLINQSPRGHSQAHTDYEERPWWRIDFGESKVIHEIRLFNRMDGLYERMKHFAFLGSQDGHTHHEFFVRTSDEIFGGLDGSPFIWVSEEGVSTRMLSIELRGEKNYFNLDQVEIYGTTIG</sequence>
<proteinExistence type="predicted"/>
<keyword evidence="2" id="KW-0812">Transmembrane</keyword>
<comment type="subcellular location">
    <subcellularLocation>
        <location evidence="1">Membrane</location>
        <topology evidence="1">Single-pass membrane protein</topology>
    </subcellularLocation>
</comment>
<evidence type="ECO:0000256" key="2">
    <source>
        <dbReference type="ARBA" id="ARBA00022692"/>
    </source>
</evidence>
<dbReference type="SUPFAM" id="SSF49785">
    <property type="entry name" value="Galactose-binding domain-like"/>
    <property type="match status" value="1"/>
</dbReference>
<evidence type="ECO:0000313" key="5">
    <source>
        <dbReference type="EMBL" id="GBR43332.1"/>
    </source>
</evidence>
<gene>
    <name evidence="5" type="ORF">AA106556_0054</name>
</gene>
<accession>A0ABQ0QFU7</accession>
<evidence type="ECO:0000256" key="1">
    <source>
        <dbReference type="ARBA" id="ARBA00004167"/>
    </source>
</evidence>
<comment type="caution">
    <text evidence="5">The sequence shown here is derived from an EMBL/GenBank/DDBJ whole genome shotgun (WGS) entry which is preliminary data.</text>
</comment>
<organism evidence="5 6">
    <name type="scientific">Neokomagataea tanensis NBRC 106556</name>
    <dbReference type="NCBI Taxonomy" id="1223519"/>
    <lineage>
        <taxon>Bacteria</taxon>
        <taxon>Pseudomonadati</taxon>
        <taxon>Pseudomonadota</taxon>
        <taxon>Alphaproteobacteria</taxon>
        <taxon>Acetobacterales</taxon>
        <taxon>Acetobacteraceae</taxon>
        <taxon>Neokomagataea</taxon>
    </lineage>
</organism>
<reference evidence="5" key="1">
    <citation type="submission" date="2013-04" db="EMBL/GenBank/DDBJ databases">
        <title>The genome sequencing project of 58 acetic acid bacteria.</title>
        <authorList>
            <person name="Okamoto-Kainuma A."/>
            <person name="Ishikawa M."/>
            <person name="Umino S."/>
            <person name="Koizumi Y."/>
            <person name="Shiwa Y."/>
            <person name="Yoshikawa H."/>
            <person name="Matsutani M."/>
            <person name="Matsushita K."/>
        </authorList>
    </citation>
    <scope>NUCLEOTIDE SEQUENCE</scope>
    <source>
        <strain evidence="5">NBRC 106556</strain>
    </source>
</reference>
<dbReference type="Gene3D" id="2.60.120.260">
    <property type="entry name" value="Galactose-binding domain-like"/>
    <property type="match status" value="1"/>
</dbReference>
<protein>
    <recommendedName>
        <fullName evidence="4">F5/8 type C domain-containing protein</fullName>
    </recommendedName>
</protein>
<dbReference type="Pfam" id="PF00754">
    <property type="entry name" value="F5_F8_type_C"/>
    <property type="match status" value="1"/>
</dbReference>
<evidence type="ECO:0000313" key="6">
    <source>
        <dbReference type="Proteomes" id="UP001062443"/>
    </source>
</evidence>
<dbReference type="PANTHER" id="PTHR21461:SF69">
    <property type="entry name" value="GLYCOSYLTRANSFERASE FAMILY 92 PROTEIN"/>
    <property type="match status" value="1"/>
</dbReference>
<keyword evidence="3" id="KW-1133">Transmembrane helix</keyword>
<evidence type="ECO:0000259" key="4">
    <source>
        <dbReference type="Pfam" id="PF00754"/>
    </source>
</evidence>
<evidence type="ECO:0000256" key="3">
    <source>
        <dbReference type="ARBA" id="ARBA00022989"/>
    </source>
</evidence>
<dbReference type="InterPro" id="IPR000421">
    <property type="entry name" value="FA58C"/>
</dbReference>
<dbReference type="Pfam" id="PF13704">
    <property type="entry name" value="Glyco_tranf_2_4"/>
    <property type="match status" value="1"/>
</dbReference>
<dbReference type="InterPro" id="IPR008979">
    <property type="entry name" value="Galactose-bd-like_sf"/>
</dbReference>
<dbReference type="EMBL" id="BAQB01000001">
    <property type="protein sequence ID" value="GBR43332.1"/>
    <property type="molecule type" value="Genomic_DNA"/>
</dbReference>
<name>A0ABQ0QFU7_9PROT</name>
<feature type="domain" description="F5/8 type C" evidence="4">
    <location>
        <begin position="339"/>
        <end position="459"/>
    </location>
</feature>
<keyword evidence="6" id="KW-1185">Reference proteome</keyword>
<keyword evidence="3" id="KW-0472">Membrane</keyword>